<keyword evidence="5" id="KW-0274">FAD</keyword>
<comment type="caution">
    <text evidence="11">The sequence shown here is derived from an EMBL/GenBank/DDBJ whole genome shotgun (WGS) entry which is preliminary data.</text>
</comment>
<dbReference type="InterPro" id="IPR006058">
    <property type="entry name" value="2Fe2S_fd_BS"/>
</dbReference>
<dbReference type="GO" id="GO:0050660">
    <property type="term" value="F:flavin adenine dinucleotide binding"/>
    <property type="evidence" value="ECO:0007669"/>
    <property type="project" value="TreeGrafter"/>
</dbReference>
<dbReference type="InterPro" id="IPR001433">
    <property type="entry name" value="OxRdtase_FAD/NAD-bd"/>
</dbReference>
<dbReference type="InterPro" id="IPR050415">
    <property type="entry name" value="MRET"/>
</dbReference>
<gene>
    <name evidence="11" type="primary">paaK</name>
    <name evidence="11" type="ORF">E0H26_23555</name>
</gene>
<dbReference type="GO" id="GO:0016491">
    <property type="term" value="F:oxidoreductase activity"/>
    <property type="evidence" value="ECO:0007669"/>
    <property type="project" value="UniProtKB-KW"/>
</dbReference>
<dbReference type="SUPFAM" id="SSF54292">
    <property type="entry name" value="2Fe-2S ferredoxin-like"/>
    <property type="match status" value="1"/>
</dbReference>
<keyword evidence="4" id="KW-0479">Metal-binding</keyword>
<dbReference type="PROSITE" id="PS51384">
    <property type="entry name" value="FAD_FR"/>
    <property type="match status" value="1"/>
</dbReference>
<organism evidence="11 12">
    <name type="scientific">Micromonospora zingiberis</name>
    <dbReference type="NCBI Taxonomy" id="2053011"/>
    <lineage>
        <taxon>Bacteria</taxon>
        <taxon>Bacillati</taxon>
        <taxon>Actinomycetota</taxon>
        <taxon>Actinomycetes</taxon>
        <taxon>Micromonosporales</taxon>
        <taxon>Micromonosporaceae</taxon>
        <taxon>Micromonospora</taxon>
    </lineage>
</organism>
<reference evidence="11 12" key="1">
    <citation type="submission" date="2019-02" db="EMBL/GenBank/DDBJ databases">
        <title>Jishengella sp. nov., isolated from a root of Zingiber montanum.</title>
        <authorList>
            <person name="Kuncharoen N."/>
            <person name="Kudo T."/>
            <person name="Masahiro Y."/>
            <person name="Ohkuma M."/>
            <person name="Tanasupawat S."/>
        </authorList>
    </citation>
    <scope>NUCLEOTIDE SEQUENCE [LARGE SCALE GENOMIC DNA]</scope>
    <source>
        <strain evidence="11 12">PLAI 1-1</strain>
    </source>
</reference>
<evidence type="ECO:0000256" key="2">
    <source>
        <dbReference type="ARBA" id="ARBA00022630"/>
    </source>
</evidence>
<dbReference type="OrthoDB" id="9796486at2"/>
<dbReference type="InterPro" id="IPR008333">
    <property type="entry name" value="Cbr1-like_FAD-bd_dom"/>
</dbReference>
<keyword evidence="8" id="KW-0411">Iron-sulfur</keyword>
<dbReference type="InterPro" id="IPR017927">
    <property type="entry name" value="FAD-bd_FR_type"/>
</dbReference>
<dbReference type="CDD" id="cd06214">
    <property type="entry name" value="PA_degradation_oxidoreductase_like"/>
    <property type="match status" value="1"/>
</dbReference>
<keyword evidence="3" id="KW-0001">2Fe-2S</keyword>
<evidence type="ECO:0000259" key="10">
    <source>
        <dbReference type="PROSITE" id="PS51384"/>
    </source>
</evidence>
<dbReference type="Gene3D" id="2.40.30.10">
    <property type="entry name" value="Translation factors"/>
    <property type="match status" value="1"/>
</dbReference>
<dbReference type="Gene3D" id="3.40.50.80">
    <property type="entry name" value="Nucleotide-binding domain of ferredoxin-NADP reductase (FNR) module"/>
    <property type="match status" value="1"/>
</dbReference>
<keyword evidence="12" id="KW-1185">Reference proteome</keyword>
<dbReference type="InterPro" id="IPR036010">
    <property type="entry name" value="2Fe-2S_ferredoxin-like_sf"/>
</dbReference>
<dbReference type="CDD" id="cd00207">
    <property type="entry name" value="fer2"/>
    <property type="match status" value="1"/>
</dbReference>
<dbReference type="Pfam" id="PF00111">
    <property type="entry name" value="Fer2"/>
    <property type="match status" value="1"/>
</dbReference>
<evidence type="ECO:0000256" key="8">
    <source>
        <dbReference type="ARBA" id="ARBA00023014"/>
    </source>
</evidence>
<dbReference type="AlphaFoldDB" id="A0A4R0G952"/>
<dbReference type="InterPro" id="IPR012675">
    <property type="entry name" value="Beta-grasp_dom_sf"/>
</dbReference>
<keyword evidence="6" id="KW-0560">Oxidoreductase</keyword>
<evidence type="ECO:0000259" key="9">
    <source>
        <dbReference type="PROSITE" id="PS51085"/>
    </source>
</evidence>
<comment type="cofactor">
    <cofactor evidence="1">
        <name>FAD</name>
        <dbReference type="ChEBI" id="CHEBI:57692"/>
    </cofactor>
</comment>
<evidence type="ECO:0000256" key="3">
    <source>
        <dbReference type="ARBA" id="ARBA00022714"/>
    </source>
</evidence>
<dbReference type="PANTHER" id="PTHR47354">
    <property type="entry name" value="NADH OXIDOREDUCTASE HCR"/>
    <property type="match status" value="1"/>
</dbReference>
<evidence type="ECO:0000256" key="6">
    <source>
        <dbReference type="ARBA" id="ARBA00023002"/>
    </source>
</evidence>
<dbReference type="RefSeq" id="WP_131307325.1">
    <property type="nucleotide sequence ID" value="NZ_SJJR01000020.1"/>
</dbReference>
<dbReference type="GO" id="GO:0010124">
    <property type="term" value="P:phenylacetate catabolic process"/>
    <property type="evidence" value="ECO:0007669"/>
    <property type="project" value="InterPro"/>
</dbReference>
<feature type="domain" description="2Fe-2S ferredoxin-type" evidence="9">
    <location>
        <begin position="291"/>
        <end position="380"/>
    </location>
</feature>
<dbReference type="InterPro" id="IPR017938">
    <property type="entry name" value="Riboflavin_synthase-like_b-brl"/>
</dbReference>
<dbReference type="PROSITE" id="PS00197">
    <property type="entry name" value="2FE2S_FER_1"/>
    <property type="match status" value="1"/>
</dbReference>
<keyword evidence="7" id="KW-0408">Iron</keyword>
<dbReference type="NCBIfam" id="TIGR02160">
    <property type="entry name" value="PA_CoA_Oxy5"/>
    <property type="match status" value="1"/>
</dbReference>
<evidence type="ECO:0000313" key="11">
    <source>
        <dbReference type="EMBL" id="TCB92827.1"/>
    </source>
</evidence>
<dbReference type="InterPro" id="IPR039261">
    <property type="entry name" value="FNR_nucleotide-bd"/>
</dbReference>
<dbReference type="InterPro" id="IPR001041">
    <property type="entry name" value="2Fe-2S_ferredoxin-type"/>
</dbReference>
<evidence type="ECO:0000256" key="7">
    <source>
        <dbReference type="ARBA" id="ARBA00023004"/>
    </source>
</evidence>
<keyword evidence="2" id="KW-0285">Flavoprotein</keyword>
<dbReference type="PROSITE" id="PS51085">
    <property type="entry name" value="2FE2S_FER_2"/>
    <property type="match status" value="1"/>
</dbReference>
<evidence type="ECO:0000313" key="12">
    <source>
        <dbReference type="Proteomes" id="UP000292274"/>
    </source>
</evidence>
<dbReference type="Proteomes" id="UP000292274">
    <property type="component" value="Unassembled WGS sequence"/>
</dbReference>
<dbReference type="GO" id="GO:0046872">
    <property type="term" value="F:metal ion binding"/>
    <property type="evidence" value="ECO:0007669"/>
    <property type="project" value="UniProtKB-KW"/>
</dbReference>
<dbReference type="Pfam" id="PF00970">
    <property type="entry name" value="FAD_binding_6"/>
    <property type="match status" value="1"/>
</dbReference>
<dbReference type="GO" id="GO:0051537">
    <property type="term" value="F:2 iron, 2 sulfur cluster binding"/>
    <property type="evidence" value="ECO:0007669"/>
    <property type="project" value="UniProtKB-KW"/>
</dbReference>
<sequence length="380" mass="40871">MTVTITRPVRRRPVFHPLPVVAVDRLTADAVAVTFAVPEELRATFAFHAGQHLTVRRPTDTTGAATDAPGTDGADVRRSYSICSTPEELARHGRLRIGVREVPGGAFSSYACGALRRGDTVEVLPPLGHFTTAFAPDRVRRYGAVVAGSGITPVLALVATALAVEPASTFTLVYGNRTANSVMFAEELADLKDRYPTRLHLVHVLSREQGESPLLSGRIDAERLGRLLDTIVPGEAIEEWFLCGPYGLVVDAKTVLTGRGVPESAVHTELFFVDAPPEPVRRPAEESGAGTEVTILLDGRSSSFTMRRDERVLDAALKVRGELPYACKGGVCSTCRAKVVSGEVEMARNYALEPDEVAAGYVLTCQSSPRTDTLTVDYDA</sequence>
<dbReference type="EMBL" id="SJJR01000020">
    <property type="protein sequence ID" value="TCB92827.1"/>
    <property type="molecule type" value="Genomic_DNA"/>
</dbReference>
<accession>A0A4R0G952</accession>
<protein>
    <submittedName>
        <fullName evidence="11">Phenylacetate-CoA oxygenase/reductase subunit PaaK</fullName>
    </submittedName>
</protein>
<evidence type="ECO:0000256" key="4">
    <source>
        <dbReference type="ARBA" id="ARBA00022723"/>
    </source>
</evidence>
<dbReference type="PRINTS" id="PR00406">
    <property type="entry name" value="CYTB5RDTASE"/>
</dbReference>
<evidence type="ECO:0000256" key="5">
    <source>
        <dbReference type="ARBA" id="ARBA00022827"/>
    </source>
</evidence>
<feature type="domain" description="FAD-binding FR-type" evidence="10">
    <location>
        <begin position="13"/>
        <end position="133"/>
    </location>
</feature>
<dbReference type="Gene3D" id="3.10.20.30">
    <property type="match status" value="1"/>
</dbReference>
<dbReference type="SUPFAM" id="SSF63380">
    <property type="entry name" value="Riboflavin synthase domain-like"/>
    <property type="match status" value="1"/>
</dbReference>
<dbReference type="Pfam" id="PF00175">
    <property type="entry name" value="NAD_binding_1"/>
    <property type="match status" value="1"/>
</dbReference>
<evidence type="ECO:0000256" key="1">
    <source>
        <dbReference type="ARBA" id="ARBA00001974"/>
    </source>
</evidence>
<name>A0A4R0G952_9ACTN</name>
<dbReference type="InterPro" id="IPR011884">
    <property type="entry name" value="PaaE"/>
</dbReference>
<dbReference type="PANTHER" id="PTHR47354:SF8">
    <property type="entry name" value="1,2-PHENYLACETYL-COA EPOXIDASE, SUBUNIT E"/>
    <property type="match status" value="1"/>
</dbReference>
<proteinExistence type="predicted"/>
<dbReference type="SUPFAM" id="SSF52343">
    <property type="entry name" value="Ferredoxin reductase-like, C-terminal NADP-linked domain"/>
    <property type="match status" value="1"/>
</dbReference>